<dbReference type="EMBL" id="JAJEQW010000009">
    <property type="protein sequence ID" value="MCC2242438.1"/>
    <property type="molecule type" value="Genomic_DNA"/>
</dbReference>
<dbReference type="GO" id="GO:0071555">
    <property type="term" value="P:cell wall organization"/>
    <property type="evidence" value="ECO:0007669"/>
    <property type="project" value="UniProtKB-KW"/>
</dbReference>
<reference evidence="6" key="1">
    <citation type="submission" date="2021-10" db="EMBL/GenBank/DDBJ databases">
        <title>Anaerobic single-cell dispensing facilitates the cultivation of human gut bacteria.</title>
        <authorList>
            <person name="Afrizal A."/>
        </authorList>
    </citation>
    <scope>NUCLEOTIDE SEQUENCE</scope>
    <source>
        <strain evidence="6">CLA-AA-H204</strain>
    </source>
</reference>
<dbReference type="RefSeq" id="WP_227710232.1">
    <property type="nucleotide sequence ID" value="NZ_JAJEQW010000009.1"/>
</dbReference>
<dbReference type="AlphaFoldDB" id="A0AAW4WJE0"/>
<dbReference type="CDD" id="cd02696">
    <property type="entry name" value="MurNAc-LAA"/>
    <property type="match status" value="1"/>
</dbReference>
<dbReference type="SMART" id="SM00287">
    <property type="entry name" value="SH3b"/>
    <property type="match status" value="1"/>
</dbReference>
<dbReference type="SMART" id="SM00646">
    <property type="entry name" value="Ami_3"/>
    <property type="match status" value="1"/>
</dbReference>
<organism evidence="6 7">
    <name type="scientific">Roseburia amylophila</name>
    <dbReference type="NCBI Taxonomy" id="2981794"/>
    <lineage>
        <taxon>Bacteria</taxon>
        <taxon>Bacillati</taxon>
        <taxon>Bacillota</taxon>
        <taxon>Clostridia</taxon>
        <taxon>Lachnospirales</taxon>
        <taxon>Lachnospiraceae</taxon>
        <taxon>Roseburia</taxon>
    </lineage>
</organism>
<evidence type="ECO:0000256" key="2">
    <source>
        <dbReference type="ARBA" id="ARBA00023316"/>
    </source>
</evidence>
<feature type="domain" description="SH3b" evidence="4">
    <location>
        <begin position="95"/>
        <end position="157"/>
    </location>
</feature>
<feature type="domain" description="MurNAc-LAA" evidence="5">
    <location>
        <begin position="261"/>
        <end position="380"/>
    </location>
</feature>
<keyword evidence="2" id="KW-0961">Cell wall biogenesis/degradation</keyword>
<dbReference type="InterPro" id="IPR050695">
    <property type="entry name" value="N-acetylmuramoyl_amidase_3"/>
</dbReference>
<evidence type="ECO:0000256" key="1">
    <source>
        <dbReference type="ARBA" id="ARBA00022801"/>
    </source>
</evidence>
<dbReference type="GO" id="GO:0009253">
    <property type="term" value="P:peptidoglycan catabolic process"/>
    <property type="evidence" value="ECO:0007669"/>
    <property type="project" value="InterPro"/>
</dbReference>
<proteinExistence type="predicted"/>
<accession>A0AAW4WJE0</accession>
<dbReference type="InterPro" id="IPR002508">
    <property type="entry name" value="MurNAc-LAA_cat"/>
</dbReference>
<evidence type="ECO:0000313" key="7">
    <source>
        <dbReference type="Proteomes" id="UP001198893"/>
    </source>
</evidence>
<dbReference type="GO" id="GO:0030288">
    <property type="term" value="C:outer membrane-bounded periplasmic space"/>
    <property type="evidence" value="ECO:0007669"/>
    <property type="project" value="TreeGrafter"/>
</dbReference>
<dbReference type="Gene3D" id="3.40.630.40">
    <property type="entry name" value="Zn-dependent exopeptidases"/>
    <property type="match status" value="1"/>
</dbReference>
<keyword evidence="1" id="KW-0378">Hydrolase</keyword>
<evidence type="ECO:0000259" key="5">
    <source>
        <dbReference type="SMART" id="SM00646"/>
    </source>
</evidence>
<protein>
    <submittedName>
        <fullName evidence="6">N-acetylmuramoyl-L-alanine amidase</fullName>
    </submittedName>
</protein>
<evidence type="ECO:0000259" key="4">
    <source>
        <dbReference type="SMART" id="SM00287"/>
    </source>
</evidence>
<dbReference type="Pfam" id="PF01520">
    <property type="entry name" value="Amidase_3"/>
    <property type="match status" value="1"/>
</dbReference>
<gene>
    <name evidence="6" type="ORF">LKD47_09040</name>
</gene>
<comment type="caution">
    <text evidence="6">The sequence shown here is derived from an EMBL/GenBank/DDBJ whole genome shotgun (WGS) entry which is preliminary data.</text>
</comment>
<evidence type="ECO:0000256" key="3">
    <source>
        <dbReference type="SAM" id="MobiDB-lite"/>
    </source>
</evidence>
<dbReference type="Gene3D" id="2.30.30.40">
    <property type="entry name" value="SH3 Domains"/>
    <property type="match status" value="1"/>
</dbReference>
<dbReference type="SUPFAM" id="SSF53187">
    <property type="entry name" value="Zn-dependent exopeptidases"/>
    <property type="match status" value="1"/>
</dbReference>
<name>A0AAW4WJE0_9FIRM</name>
<dbReference type="InterPro" id="IPR003646">
    <property type="entry name" value="SH3-like_bac-type"/>
</dbReference>
<feature type="region of interest" description="Disordered" evidence="3">
    <location>
        <begin position="186"/>
        <end position="215"/>
    </location>
</feature>
<evidence type="ECO:0000313" key="6">
    <source>
        <dbReference type="EMBL" id="MCC2242438.1"/>
    </source>
</evidence>
<sequence length="386" mass="41219">MRTSERSTFHKGSRHSAVTVCLLLVMCLVFLTACGKDKKDDTVANVNTEETLTNTEVPTTESVIDTEEVVDTETETETETEHVPAVLNPDTVVYAEETVYTTTRVNVRVEPSTDAEVYKKLSAGKELIRTANDGSWSQVSLDEGTYYIASDYLTTEKPQEPVALTGSAGTGITSGSGGHVICIDPGHQSRGDSTPEPVAPGSSETKARVTGGTSGVATGQTEYQLNLSVSLKLRDELVARGYTVVMTRETNDVNLSNSERAAIATNAGAEAFVRIHANGSTNSGANGAMTICQTASNPYVGSFYSQSRSLSQNILDSLCAQTGAKKEYVWETDTMSGINWSTVPVTIVEMGYMTNPTEDSNMATDSYQTQIAQGIANGIDAYFAGN</sequence>
<dbReference type="PANTHER" id="PTHR30404">
    <property type="entry name" value="N-ACETYLMURAMOYL-L-ALANINE AMIDASE"/>
    <property type="match status" value="1"/>
</dbReference>
<dbReference type="Proteomes" id="UP001198893">
    <property type="component" value="Unassembled WGS sequence"/>
</dbReference>
<dbReference type="PROSITE" id="PS51257">
    <property type="entry name" value="PROKAR_LIPOPROTEIN"/>
    <property type="match status" value="1"/>
</dbReference>
<dbReference type="Pfam" id="PF08239">
    <property type="entry name" value="SH3_3"/>
    <property type="match status" value="1"/>
</dbReference>
<dbReference type="GO" id="GO:0008745">
    <property type="term" value="F:N-acetylmuramoyl-L-alanine amidase activity"/>
    <property type="evidence" value="ECO:0007669"/>
    <property type="project" value="InterPro"/>
</dbReference>
<dbReference type="PANTHER" id="PTHR30404:SF0">
    <property type="entry name" value="N-ACETYLMURAMOYL-L-ALANINE AMIDASE AMIC"/>
    <property type="match status" value="1"/>
</dbReference>